<gene>
    <name evidence="1" type="primary">GSH1_2</name>
    <name evidence="1" type="ORF">DSO57_1013481</name>
</gene>
<organism evidence="1 2">
    <name type="scientific">Entomophthora muscae</name>
    <dbReference type="NCBI Taxonomy" id="34485"/>
    <lineage>
        <taxon>Eukaryota</taxon>
        <taxon>Fungi</taxon>
        <taxon>Fungi incertae sedis</taxon>
        <taxon>Zoopagomycota</taxon>
        <taxon>Entomophthoromycotina</taxon>
        <taxon>Entomophthoromycetes</taxon>
        <taxon>Entomophthorales</taxon>
        <taxon>Entomophthoraceae</taxon>
        <taxon>Entomophthora</taxon>
    </lineage>
</organism>
<evidence type="ECO:0000313" key="1">
    <source>
        <dbReference type="EMBL" id="KAJ9066035.1"/>
    </source>
</evidence>
<name>A0ACC2SUQ1_9FUNG</name>
<sequence length="158" mass="18021">MYIPISKVDYNMNVAHKRGAVLNEKFYFRKNIFPKDQDPSLTVDEESVLLSIDEIINGKPGVFIGLIPVINSYLCLINVDVETSCTLRRYLDLIGKRANGSLLTTASWIRKFVDAHPDYHHDSVISEKVNYDLVSLVHRIDQGEYDLAPELLNYSSMN</sequence>
<dbReference type="Proteomes" id="UP001165960">
    <property type="component" value="Unassembled WGS sequence"/>
</dbReference>
<keyword evidence="1" id="KW-0436">Ligase</keyword>
<proteinExistence type="predicted"/>
<reference evidence="1" key="1">
    <citation type="submission" date="2022-04" db="EMBL/GenBank/DDBJ databases">
        <title>Genome of the entomopathogenic fungus Entomophthora muscae.</title>
        <authorList>
            <person name="Elya C."/>
            <person name="Lovett B.R."/>
            <person name="Lee E."/>
            <person name="Macias A.M."/>
            <person name="Hajek A.E."/>
            <person name="De Bivort B.L."/>
            <person name="Kasson M.T."/>
            <person name="De Fine Licht H.H."/>
            <person name="Stajich J.E."/>
        </authorList>
    </citation>
    <scope>NUCLEOTIDE SEQUENCE</scope>
    <source>
        <strain evidence="1">Berkeley</strain>
    </source>
</reference>
<accession>A0ACC2SUQ1</accession>
<keyword evidence="2" id="KW-1185">Reference proteome</keyword>
<evidence type="ECO:0000313" key="2">
    <source>
        <dbReference type="Proteomes" id="UP001165960"/>
    </source>
</evidence>
<dbReference type="EMBL" id="QTSX02004310">
    <property type="protein sequence ID" value="KAJ9066035.1"/>
    <property type="molecule type" value="Genomic_DNA"/>
</dbReference>
<comment type="caution">
    <text evidence="1">The sequence shown here is derived from an EMBL/GenBank/DDBJ whole genome shotgun (WGS) entry which is preliminary data.</text>
</comment>
<dbReference type="EC" id="6.3.2.2" evidence="1"/>
<protein>
    <submittedName>
        <fullName evidence="1">Glutamate--cysteine ligase</fullName>
        <ecNumber evidence="1">6.3.2.2</ecNumber>
    </submittedName>
</protein>